<evidence type="ECO:0000313" key="6">
    <source>
        <dbReference type="EMBL" id="MFC4110596.1"/>
    </source>
</evidence>
<dbReference type="Proteomes" id="UP001595868">
    <property type="component" value="Unassembled WGS sequence"/>
</dbReference>
<dbReference type="PANTHER" id="PTHR43046">
    <property type="entry name" value="GDP-MANNOSE MANNOSYL HYDROLASE"/>
    <property type="match status" value="1"/>
</dbReference>
<dbReference type="InterPro" id="IPR015797">
    <property type="entry name" value="NUDIX_hydrolase-like_dom_sf"/>
</dbReference>
<comment type="caution">
    <text evidence="6">The sequence shown here is derived from an EMBL/GenBank/DDBJ whole genome shotgun (WGS) entry which is preliminary data.</text>
</comment>
<comment type="similarity">
    <text evidence="2 4">Belongs to the Nudix hydrolase family.</text>
</comment>
<dbReference type="InterPro" id="IPR000086">
    <property type="entry name" value="NUDIX_hydrolase_dom"/>
</dbReference>
<dbReference type="InterPro" id="IPR020084">
    <property type="entry name" value="NUDIX_hydrolase_CS"/>
</dbReference>
<evidence type="ECO:0000313" key="7">
    <source>
        <dbReference type="Proteomes" id="UP001595868"/>
    </source>
</evidence>
<gene>
    <name evidence="6" type="ORF">ACFOX0_32340</name>
</gene>
<name>A0ABV8KX59_9ACTN</name>
<dbReference type="SUPFAM" id="SSF55811">
    <property type="entry name" value="Nudix"/>
    <property type="match status" value="1"/>
</dbReference>
<dbReference type="CDD" id="cd18879">
    <property type="entry name" value="NUDIX_Hydrolase"/>
    <property type="match status" value="1"/>
</dbReference>
<dbReference type="PRINTS" id="PR00502">
    <property type="entry name" value="NUDIXFAMILY"/>
</dbReference>
<keyword evidence="7" id="KW-1185">Reference proteome</keyword>
<dbReference type="RefSeq" id="WP_377553148.1">
    <property type="nucleotide sequence ID" value="NZ_JBHSBN010000047.1"/>
</dbReference>
<dbReference type="InterPro" id="IPR020476">
    <property type="entry name" value="Nudix_hydrolase"/>
</dbReference>
<dbReference type="PROSITE" id="PS51462">
    <property type="entry name" value="NUDIX"/>
    <property type="match status" value="1"/>
</dbReference>
<evidence type="ECO:0000256" key="1">
    <source>
        <dbReference type="ARBA" id="ARBA00001946"/>
    </source>
</evidence>
<accession>A0ABV8KX59</accession>
<comment type="cofactor">
    <cofactor evidence="1">
        <name>Mg(2+)</name>
        <dbReference type="ChEBI" id="CHEBI:18420"/>
    </cofactor>
</comment>
<dbReference type="PROSITE" id="PS00893">
    <property type="entry name" value="NUDIX_BOX"/>
    <property type="match status" value="1"/>
</dbReference>
<sequence>MAVSPYITRLRAHVGHDLLLLPGVSAVVHDDAGRVLLARRSDNGRWSLPAGLVDPGEQPADAVLREVYEETGVRVEIDRVGGVATHPVVYPNGDVCEYLNVWFRCRAVGGTARGDDDESLEVGWFALSDLPELDDWARLRLTTTRSLTAPTWYARPGERHPALCQPDAI</sequence>
<dbReference type="Pfam" id="PF00293">
    <property type="entry name" value="NUDIX"/>
    <property type="match status" value="1"/>
</dbReference>
<feature type="domain" description="Nudix hydrolase" evidence="5">
    <location>
        <begin position="19"/>
        <end position="148"/>
    </location>
</feature>
<evidence type="ECO:0000256" key="3">
    <source>
        <dbReference type="ARBA" id="ARBA00022801"/>
    </source>
</evidence>
<dbReference type="PANTHER" id="PTHR43046:SF16">
    <property type="entry name" value="ADP-RIBOSE PYROPHOSPHATASE YJHB-RELATED"/>
    <property type="match status" value="1"/>
</dbReference>
<proteinExistence type="inferred from homology"/>
<evidence type="ECO:0000256" key="2">
    <source>
        <dbReference type="ARBA" id="ARBA00005582"/>
    </source>
</evidence>
<dbReference type="Gene3D" id="3.90.79.10">
    <property type="entry name" value="Nucleoside Triphosphate Pyrophosphohydrolase"/>
    <property type="match status" value="1"/>
</dbReference>
<evidence type="ECO:0000259" key="5">
    <source>
        <dbReference type="PROSITE" id="PS51462"/>
    </source>
</evidence>
<reference evidence="7" key="1">
    <citation type="journal article" date="2019" name="Int. J. Syst. Evol. Microbiol.">
        <title>The Global Catalogue of Microorganisms (GCM) 10K type strain sequencing project: providing services to taxonomists for standard genome sequencing and annotation.</title>
        <authorList>
            <consortium name="The Broad Institute Genomics Platform"/>
            <consortium name="The Broad Institute Genome Sequencing Center for Infectious Disease"/>
            <person name="Wu L."/>
            <person name="Ma J."/>
        </authorList>
    </citation>
    <scope>NUCLEOTIDE SEQUENCE [LARGE SCALE GENOMIC DNA]</scope>
    <source>
        <strain evidence="7">2902at01</strain>
    </source>
</reference>
<keyword evidence="3 4" id="KW-0378">Hydrolase</keyword>
<protein>
    <submittedName>
        <fullName evidence="6">NUDIX domain-containing protein</fullName>
    </submittedName>
</protein>
<organism evidence="6 7">
    <name type="scientific">Micromonospora zhanjiangensis</name>
    <dbReference type="NCBI Taxonomy" id="1522057"/>
    <lineage>
        <taxon>Bacteria</taxon>
        <taxon>Bacillati</taxon>
        <taxon>Actinomycetota</taxon>
        <taxon>Actinomycetes</taxon>
        <taxon>Micromonosporales</taxon>
        <taxon>Micromonosporaceae</taxon>
        <taxon>Micromonospora</taxon>
    </lineage>
</organism>
<dbReference type="EMBL" id="JBHSBN010000047">
    <property type="protein sequence ID" value="MFC4110596.1"/>
    <property type="molecule type" value="Genomic_DNA"/>
</dbReference>
<evidence type="ECO:0000256" key="4">
    <source>
        <dbReference type="RuleBase" id="RU003476"/>
    </source>
</evidence>